<dbReference type="SMART" id="SM00355">
    <property type="entry name" value="ZnF_C2H2"/>
    <property type="match status" value="3"/>
</dbReference>
<evidence type="ECO:0000256" key="6">
    <source>
        <dbReference type="ARBA" id="ARBA00023242"/>
    </source>
</evidence>
<name>A0A6P5JDB7_PHACI</name>
<dbReference type="AlphaFoldDB" id="A0A6P5JDB7"/>
<protein>
    <submittedName>
        <fullName evidence="11">Krueppel-like factor 5 isoform X1</fullName>
    </submittedName>
</protein>
<dbReference type="FunFam" id="3.30.160.60:FF:000021">
    <property type="entry name" value="Basic krueppel-like factor 3"/>
    <property type="match status" value="1"/>
</dbReference>
<dbReference type="KEGG" id="pcw:110201108"/>
<organism evidence="10 11">
    <name type="scientific">Phascolarctos cinereus</name>
    <name type="common">Koala</name>
    <dbReference type="NCBI Taxonomy" id="38626"/>
    <lineage>
        <taxon>Eukaryota</taxon>
        <taxon>Metazoa</taxon>
        <taxon>Chordata</taxon>
        <taxon>Craniata</taxon>
        <taxon>Vertebrata</taxon>
        <taxon>Euteleostomi</taxon>
        <taxon>Mammalia</taxon>
        <taxon>Metatheria</taxon>
        <taxon>Diprotodontia</taxon>
        <taxon>Phascolarctidae</taxon>
        <taxon>Phascolarctos</taxon>
    </lineage>
</organism>
<evidence type="ECO:0000256" key="8">
    <source>
        <dbReference type="SAM" id="MobiDB-lite"/>
    </source>
</evidence>
<evidence type="ECO:0000256" key="1">
    <source>
        <dbReference type="ARBA" id="ARBA00004123"/>
    </source>
</evidence>
<feature type="domain" description="C2H2-type" evidence="9">
    <location>
        <begin position="332"/>
        <end position="361"/>
    </location>
</feature>
<evidence type="ECO:0000313" key="10">
    <source>
        <dbReference type="Proteomes" id="UP000515140"/>
    </source>
</evidence>
<evidence type="ECO:0000259" key="9">
    <source>
        <dbReference type="PROSITE" id="PS50157"/>
    </source>
</evidence>
<keyword evidence="10" id="KW-1185">Reference proteome</keyword>
<dbReference type="GO" id="GO:0000981">
    <property type="term" value="F:DNA-binding transcription factor activity, RNA polymerase II-specific"/>
    <property type="evidence" value="ECO:0007669"/>
    <property type="project" value="TreeGrafter"/>
</dbReference>
<dbReference type="FunFam" id="3.30.160.60:FF:000624">
    <property type="entry name" value="zinc finger protein 697"/>
    <property type="match status" value="1"/>
</dbReference>
<dbReference type="Pfam" id="PF00096">
    <property type="entry name" value="zf-C2H2"/>
    <property type="match status" value="3"/>
</dbReference>
<dbReference type="FunFam" id="3.30.160.60:FF:000018">
    <property type="entry name" value="Krueppel-like factor 15"/>
    <property type="match status" value="1"/>
</dbReference>
<dbReference type="InParanoid" id="A0A6P5JDB7"/>
<feature type="region of interest" description="Disordered" evidence="8">
    <location>
        <begin position="1"/>
        <end position="26"/>
    </location>
</feature>
<proteinExistence type="predicted"/>
<dbReference type="RefSeq" id="XP_020832292.1">
    <property type="nucleotide sequence ID" value="XM_020976633.1"/>
</dbReference>
<dbReference type="GO" id="GO:0005634">
    <property type="term" value="C:nucleus"/>
    <property type="evidence" value="ECO:0007669"/>
    <property type="project" value="UniProtKB-SubCell"/>
</dbReference>
<dbReference type="InterPro" id="IPR013087">
    <property type="entry name" value="Znf_C2H2_type"/>
</dbReference>
<evidence type="ECO:0000256" key="5">
    <source>
        <dbReference type="ARBA" id="ARBA00022833"/>
    </source>
</evidence>
<dbReference type="SUPFAM" id="SSF57667">
    <property type="entry name" value="beta-beta-alpha zinc fingers"/>
    <property type="match status" value="2"/>
</dbReference>
<dbReference type="GO" id="GO:0000978">
    <property type="term" value="F:RNA polymerase II cis-regulatory region sequence-specific DNA binding"/>
    <property type="evidence" value="ECO:0007669"/>
    <property type="project" value="TreeGrafter"/>
</dbReference>
<dbReference type="Proteomes" id="UP000515140">
    <property type="component" value="Unplaced"/>
</dbReference>
<dbReference type="PROSITE" id="PS00028">
    <property type="entry name" value="ZINC_FINGER_C2H2_1"/>
    <property type="match status" value="3"/>
</dbReference>
<dbReference type="GeneID" id="110201108"/>
<dbReference type="OMA" id="CDFPGCA"/>
<dbReference type="GO" id="GO:0008270">
    <property type="term" value="F:zinc ion binding"/>
    <property type="evidence" value="ECO:0007669"/>
    <property type="project" value="UniProtKB-KW"/>
</dbReference>
<feature type="domain" description="C2H2-type" evidence="9">
    <location>
        <begin position="302"/>
        <end position="331"/>
    </location>
</feature>
<accession>A0A6P5JDB7</accession>
<comment type="subcellular location">
    <subcellularLocation>
        <location evidence="1">Nucleus</location>
    </subcellularLocation>
</comment>
<dbReference type="InterPro" id="IPR036236">
    <property type="entry name" value="Znf_C2H2_sf"/>
</dbReference>
<feature type="region of interest" description="Disordered" evidence="8">
    <location>
        <begin position="231"/>
        <end position="254"/>
    </location>
</feature>
<reference evidence="11" key="1">
    <citation type="submission" date="2025-08" db="UniProtKB">
        <authorList>
            <consortium name="RefSeq"/>
        </authorList>
    </citation>
    <scope>IDENTIFICATION</scope>
    <source>
        <tissue evidence="11">Spleen</tissue>
    </source>
</reference>
<evidence type="ECO:0000256" key="4">
    <source>
        <dbReference type="ARBA" id="ARBA00022771"/>
    </source>
</evidence>
<keyword evidence="4 7" id="KW-0863">Zinc-finger</keyword>
<dbReference type="PANTHER" id="PTHR23235:SF77">
    <property type="entry name" value="KRUEPPEL-LIKE FACTOR 7"/>
    <property type="match status" value="1"/>
</dbReference>
<keyword evidence="2" id="KW-0479">Metal-binding</keyword>
<evidence type="ECO:0000256" key="7">
    <source>
        <dbReference type="PROSITE-ProRule" id="PRU00042"/>
    </source>
</evidence>
<dbReference type="Gene3D" id="3.30.160.60">
    <property type="entry name" value="Classic Zinc Finger"/>
    <property type="match status" value="3"/>
</dbReference>
<evidence type="ECO:0000256" key="2">
    <source>
        <dbReference type="ARBA" id="ARBA00022723"/>
    </source>
</evidence>
<keyword evidence="6" id="KW-0539">Nucleus</keyword>
<keyword evidence="5" id="KW-0862">Zinc</keyword>
<dbReference type="PANTHER" id="PTHR23235">
    <property type="entry name" value="KRUEPPEL-LIKE TRANSCRIPTION FACTOR"/>
    <property type="match status" value="1"/>
</dbReference>
<evidence type="ECO:0000256" key="3">
    <source>
        <dbReference type="ARBA" id="ARBA00022737"/>
    </source>
</evidence>
<keyword evidence="3" id="KW-0677">Repeat</keyword>
<evidence type="ECO:0000313" key="11">
    <source>
        <dbReference type="RefSeq" id="XP_020832292.1"/>
    </source>
</evidence>
<feature type="domain" description="C2H2-type" evidence="9">
    <location>
        <begin position="362"/>
        <end position="386"/>
    </location>
</feature>
<sequence length="386" mass="41593">MARAPGASPAHWEDSKGAGRTLGDQRPSLAQVSLEPAIVEKNYRLQGAFVEDEFLAMDKSSPTPYSVNINVLLPENTCYGTPKALAVFPQIKSEPSTSFAQACPTIIPSPPTLPDFTSVFSVPQPMAVSNIFIKQELPGEMPTAAGLQAAQLCQMPPAGAGMGIDVSMAMPSVSSATAFSGLNGISLAAGNSLTGILQQPSRLEGEEKSFPSVLPGQGAVNLAGQFYPVPSVSLPPSPPSSQPGSPENQRPPSFETAFGLQLLPPPQIATFPGGLTTLSPGQLILQAARFIPSPELDKRRAHRCDYPGCIKVYTKSSHLKAHQRTHTGEKPYKCSWDGCDWHFARSDELTRHYRKHTGVKPFRCATCDRCFSRSDHLNLHIKRHQK</sequence>
<dbReference type="PROSITE" id="PS50157">
    <property type="entry name" value="ZINC_FINGER_C2H2_2"/>
    <property type="match status" value="3"/>
</dbReference>
<gene>
    <name evidence="11" type="primary">LOC110201108</name>
</gene>